<dbReference type="InterPro" id="IPR049381">
    <property type="entry name" value="UbiD-like_C"/>
</dbReference>
<dbReference type="Pfam" id="PF01977">
    <property type="entry name" value="UbiD"/>
    <property type="match status" value="1"/>
</dbReference>
<dbReference type="NCBIfam" id="NF008175">
    <property type="entry name" value="PRK10922.1"/>
    <property type="match status" value="1"/>
</dbReference>
<dbReference type="GO" id="GO:0005829">
    <property type="term" value="C:cytosol"/>
    <property type="evidence" value="ECO:0007669"/>
    <property type="project" value="TreeGrafter"/>
</dbReference>
<evidence type="ECO:0000313" key="14">
    <source>
        <dbReference type="EMBL" id="OEE63645.1"/>
    </source>
</evidence>
<protein>
    <recommendedName>
        <fullName evidence="7">3-octaprenyl-4-hydroxybenzoate carboxy-lyase</fullName>
    </recommendedName>
    <alternativeName>
        <fullName evidence="9">Polyprenyl p-hydroxybenzoate decarboxylase</fullName>
    </alternativeName>
</protein>
<sequence length="634" mass="71042">MKFTDLRVFIDYLESVGELKRISHPVDPNQEMTEIADRVLRDGGPALLFENPVGYDIPVLANLFGTPKRVAMGMGRDDVTALREVGKLLAYLKEPEPPKGFKDALDKLPVFRQVLNMPAKKLRKAPCQDIVWQGDDVDLDKIPVMSCWPDDVAPLLTWGLTITRGPNKKRQNLGIYRQQKIGKNKVIMRWLAHRGGALDLREWMETNPGEPFPVSVAFGADPATILGAVTPVPDTLSEYAFAGLLRGSKTEVVKSISNDLDVPASAEIVMEGYIDPNEFADEGPYGDHTGYYNEVERHHVFTVTHITMRQKPIYHSTYTGRPPDEPAVLGVALNEVFVPILQKQFPEIVDFYLPPEGCSYRMAVVSMKKQYPGHAKRVMMGVWSFLRQFMYTKYVIVVDEDVDTRDWHSVIQAMTTRMDPMRDTLLIENTPIDSLDFASPVVGLGSKMGIDATVKWEAETVNYPSPNDAQPDLEKLKEAMLAVRAQLPEIIDLYLPSEANASRMALVTIKKDSVGHAPRVMESIWASLGQIIDLKFVMVFDDGDVNVRDWNDVIWAITTRMDPARDTLFAKSPTDDYREDARGDASPVSECGSRMGLDATNKWPGESTREWGTPIAKDPQIVAKVDEMWGMLGI</sequence>
<dbReference type="GO" id="GO:0005886">
    <property type="term" value="C:plasma membrane"/>
    <property type="evidence" value="ECO:0007669"/>
    <property type="project" value="UniProtKB-SubCell"/>
</dbReference>
<name>A0A1E5CDY4_9GAMM</name>
<dbReference type="PANTHER" id="PTHR30108">
    <property type="entry name" value="3-OCTAPRENYL-4-HYDROXYBENZOATE CARBOXY-LYASE-RELATED"/>
    <property type="match status" value="1"/>
</dbReference>
<evidence type="ECO:0000259" key="11">
    <source>
        <dbReference type="Pfam" id="PF01977"/>
    </source>
</evidence>
<comment type="cofactor">
    <cofactor evidence="1">
        <name>a divalent metal cation</name>
        <dbReference type="ChEBI" id="CHEBI:60240"/>
    </cofactor>
</comment>
<comment type="caution">
    <text evidence="14">The sequence shown here is derived from an EMBL/GenBank/DDBJ whole genome shotgun (WGS) entry which is preliminary data.</text>
</comment>
<reference evidence="14 15" key="1">
    <citation type="journal article" date="2012" name="Science">
        <title>Ecological populations of bacteria act as socially cohesive units of antibiotic production and resistance.</title>
        <authorList>
            <person name="Cordero O.X."/>
            <person name="Wildschutte H."/>
            <person name="Kirkup B."/>
            <person name="Proehl S."/>
            <person name="Ngo L."/>
            <person name="Hussain F."/>
            <person name="Le Roux F."/>
            <person name="Mincer T."/>
            <person name="Polz M.F."/>
        </authorList>
    </citation>
    <scope>NUCLEOTIDE SEQUENCE [LARGE SCALE GENOMIC DNA]</scope>
    <source>
        <strain evidence="14 15">FF-454</strain>
    </source>
</reference>
<dbReference type="InterPro" id="IPR049383">
    <property type="entry name" value="UbiD-like_N"/>
</dbReference>
<dbReference type="Gene3D" id="3.40.1670.10">
    <property type="entry name" value="UbiD C-terminal domain-like"/>
    <property type="match status" value="2"/>
</dbReference>
<gene>
    <name evidence="14" type="ORF">A1OK_06255</name>
</gene>
<dbReference type="NCBIfam" id="TIGR00148">
    <property type="entry name" value="UbiD family decarboxylase"/>
    <property type="match status" value="1"/>
</dbReference>
<evidence type="ECO:0000256" key="6">
    <source>
        <dbReference type="ARBA" id="ARBA00011643"/>
    </source>
</evidence>
<feature type="domain" description="3-octaprenyl-4-hydroxybenzoate carboxy-lyase-like C-terminal" evidence="13">
    <location>
        <begin position="328"/>
        <end position="452"/>
    </location>
</feature>
<dbReference type="Gene3D" id="1.20.5.570">
    <property type="entry name" value="Single helix bin"/>
    <property type="match status" value="1"/>
</dbReference>
<dbReference type="InterPro" id="IPR002830">
    <property type="entry name" value="UbiD"/>
</dbReference>
<evidence type="ECO:0000259" key="12">
    <source>
        <dbReference type="Pfam" id="PF20695"/>
    </source>
</evidence>
<comment type="pathway">
    <text evidence="4">Cofactor biosynthesis; ubiquinone biosynthesis.</text>
</comment>
<dbReference type="InterPro" id="IPR048304">
    <property type="entry name" value="UbiD_Rift_dom"/>
</dbReference>
<dbReference type="Proteomes" id="UP000095039">
    <property type="component" value="Unassembled WGS sequence"/>
</dbReference>
<dbReference type="PANTHER" id="PTHR30108:SF17">
    <property type="entry name" value="FERULIC ACID DECARBOXYLASE 1"/>
    <property type="match status" value="1"/>
</dbReference>
<comment type="similarity">
    <text evidence="5">Belongs to the UbiD family.</text>
</comment>
<keyword evidence="8" id="KW-0831">Ubiquinone biosynthesis</keyword>
<evidence type="ECO:0000256" key="7">
    <source>
        <dbReference type="ARBA" id="ARBA00018597"/>
    </source>
</evidence>
<comment type="subcellular location">
    <subcellularLocation>
        <location evidence="3">Cell membrane</location>
        <topology evidence="3">Peripheral membrane protein</topology>
    </subcellularLocation>
</comment>
<comment type="subunit">
    <text evidence="6">Homohexamer.</text>
</comment>
<dbReference type="Pfam" id="PF20695">
    <property type="entry name" value="UbiD_N"/>
    <property type="match status" value="1"/>
</dbReference>
<dbReference type="SUPFAM" id="SSF143968">
    <property type="entry name" value="UbiD C-terminal domain-like"/>
    <property type="match status" value="2"/>
</dbReference>
<dbReference type="AlphaFoldDB" id="A0A1E5CDY4"/>
<dbReference type="RefSeq" id="WP_016960587.1">
    <property type="nucleotide sequence ID" value="NZ_AJWN02000018.1"/>
</dbReference>
<comment type="function">
    <text evidence="2">Catalyzes the decarboxylation of 3-octaprenyl-4-hydroxy benzoate to 2-octaprenylphenol.</text>
</comment>
<evidence type="ECO:0000313" key="15">
    <source>
        <dbReference type="Proteomes" id="UP000095039"/>
    </source>
</evidence>
<dbReference type="SUPFAM" id="SSF50475">
    <property type="entry name" value="FMN-binding split barrel"/>
    <property type="match status" value="1"/>
</dbReference>
<evidence type="ECO:0000256" key="3">
    <source>
        <dbReference type="ARBA" id="ARBA00004202"/>
    </source>
</evidence>
<organism evidence="14 15">
    <name type="scientific">Enterovibrio norvegicus FF-454</name>
    <dbReference type="NCBI Taxonomy" id="1185651"/>
    <lineage>
        <taxon>Bacteria</taxon>
        <taxon>Pseudomonadati</taxon>
        <taxon>Pseudomonadota</taxon>
        <taxon>Gammaproteobacteria</taxon>
        <taxon>Vibrionales</taxon>
        <taxon>Vibrionaceae</taxon>
        <taxon>Enterovibrio</taxon>
    </lineage>
</organism>
<evidence type="ECO:0000259" key="13">
    <source>
        <dbReference type="Pfam" id="PF20696"/>
    </source>
</evidence>
<evidence type="ECO:0000256" key="9">
    <source>
        <dbReference type="ARBA" id="ARBA00030393"/>
    </source>
</evidence>
<dbReference type="GO" id="GO:0008694">
    <property type="term" value="F:4-hydroxy-3-polyprenylbenzoate decarboxylase activity"/>
    <property type="evidence" value="ECO:0007669"/>
    <property type="project" value="TreeGrafter"/>
</dbReference>
<feature type="domain" description="3-octaprenyl-4-hydroxybenzoate carboxy-lyase-like C-terminal" evidence="13">
    <location>
        <begin position="478"/>
        <end position="599"/>
    </location>
</feature>
<keyword evidence="15" id="KW-1185">Reference proteome</keyword>
<dbReference type="UniPathway" id="UPA00232"/>
<dbReference type="FunFam" id="3.40.1670.10:FF:000001">
    <property type="entry name" value="3-octaprenyl-4-hydroxybenzoate carboxy-lyase"/>
    <property type="match status" value="1"/>
</dbReference>
<feature type="compositionally biased region" description="Basic and acidic residues" evidence="10">
    <location>
        <begin position="574"/>
        <end position="583"/>
    </location>
</feature>
<feature type="region of interest" description="Disordered" evidence="10">
    <location>
        <begin position="574"/>
        <end position="613"/>
    </location>
</feature>
<feature type="domain" description="3-octaprenyl-4-hydroxybenzoate carboxy-lyase-like N-terminal" evidence="12">
    <location>
        <begin position="10"/>
        <end position="89"/>
    </location>
</feature>
<accession>A0A1E5CDY4</accession>
<dbReference type="EMBL" id="AJWN02000018">
    <property type="protein sequence ID" value="OEE63645.1"/>
    <property type="molecule type" value="Genomic_DNA"/>
</dbReference>
<feature type="domain" description="3-octaprenyl-4-hydroxybenzoate carboxy-lyase-like Rift-related" evidence="11">
    <location>
        <begin position="123"/>
        <end position="322"/>
    </location>
</feature>
<dbReference type="GO" id="GO:0006744">
    <property type="term" value="P:ubiquinone biosynthetic process"/>
    <property type="evidence" value="ECO:0007669"/>
    <property type="project" value="UniProtKB-UniPathway"/>
</dbReference>
<evidence type="ECO:0000256" key="4">
    <source>
        <dbReference type="ARBA" id="ARBA00004749"/>
    </source>
</evidence>
<proteinExistence type="inferred from homology"/>
<dbReference type="Pfam" id="PF20696">
    <property type="entry name" value="UbiD_C"/>
    <property type="match status" value="2"/>
</dbReference>
<evidence type="ECO:0000256" key="2">
    <source>
        <dbReference type="ARBA" id="ARBA00002811"/>
    </source>
</evidence>
<evidence type="ECO:0000256" key="5">
    <source>
        <dbReference type="ARBA" id="ARBA00010021"/>
    </source>
</evidence>
<evidence type="ECO:0000256" key="1">
    <source>
        <dbReference type="ARBA" id="ARBA00001968"/>
    </source>
</evidence>
<evidence type="ECO:0000256" key="10">
    <source>
        <dbReference type="SAM" id="MobiDB-lite"/>
    </source>
</evidence>
<evidence type="ECO:0000256" key="8">
    <source>
        <dbReference type="ARBA" id="ARBA00022688"/>
    </source>
</evidence>